<accession>A0A8J4B4N1</accession>
<dbReference type="Pfam" id="PF00078">
    <property type="entry name" value="RVT_1"/>
    <property type="match status" value="1"/>
</dbReference>
<dbReference type="PROSITE" id="PS50878">
    <property type="entry name" value="RT_POL"/>
    <property type="match status" value="1"/>
</dbReference>
<dbReference type="Proteomes" id="UP000747399">
    <property type="component" value="Unassembled WGS sequence"/>
</dbReference>
<dbReference type="PANTHER" id="PTHR24559:SF444">
    <property type="entry name" value="REVERSE TRANSCRIPTASE DOMAIN-CONTAINING PROTEIN"/>
    <property type="match status" value="1"/>
</dbReference>
<name>A0A8J4B4N1_9CHLO</name>
<dbReference type="InterPro" id="IPR000477">
    <property type="entry name" value="RT_dom"/>
</dbReference>
<evidence type="ECO:0000313" key="3">
    <source>
        <dbReference type="Proteomes" id="UP000747399"/>
    </source>
</evidence>
<dbReference type="InterPro" id="IPR043502">
    <property type="entry name" value="DNA/RNA_pol_sf"/>
</dbReference>
<gene>
    <name evidence="2" type="ORF">Vafri_9286</name>
</gene>
<dbReference type="EMBL" id="BNCO01000015">
    <property type="protein sequence ID" value="GIL53660.1"/>
    <property type="molecule type" value="Genomic_DNA"/>
</dbReference>
<evidence type="ECO:0000313" key="2">
    <source>
        <dbReference type="EMBL" id="GIL53660.1"/>
    </source>
</evidence>
<dbReference type="SUPFAM" id="SSF56672">
    <property type="entry name" value="DNA/RNA polymerases"/>
    <property type="match status" value="1"/>
</dbReference>
<evidence type="ECO:0000259" key="1">
    <source>
        <dbReference type="PROSITE" id="PS50878"/>
    </source>
</evidence>
<dbReference type="Gene3D" id="2.40.70.10">
    <property type="entry name" value="Acid Proteases"/>
    <property type="match status" value="1"/>
</dbReference>
<protein>
    <recommendedName>
        <fullName evidence="1">Reverse transcriptase domain-containing protein</fullName>
    </recommendedName>
</protein>
<comment type="caution">
    <text evidence="2">The sequence shown here is derived from an EMBL/GenBank/DDBJ whole genome shotgun (WGS) entry which is preliminary data.</text>
</comment>
<feature type="non-terminal residue" evidence="2">
    <location>
        <position position="516"/>
    </location>
</feature>
<dbReference type="CDD" id="cd00303">
    <property type="entry name" value="retropepsin_like"/>
    <property type="match status" value="1"/>
</dbReference>
<dbReference type="PANTHER" id="PTHR24559">
    <property type="entry name" value="TRANSPOSON TY3-I GAG-POL POLYPROTEIN"/>
    <property type="match status" value="1"/>
</dbReference>
<dbReference type="Gene3D" id="3.30.70.270">
    <property type="match status" value="1"/>
</dbReference>
<dbReference type="InterPro" id="IPR021109">
    <property type="entry name" value="Peptidase_aspartic_dom_sf"/>
</dbReference>
<dbReference type="InterPro" id="IPR053134">
    <property type="entry name" value="RNA-dir_DNA_polymerase"/>
</dbReference>
<dbReference type="AlphaFoldDB" id="A0A8J4B4N1"/>
<keyword evidence="3" id="KW-1185">Reference proteome</keyword>
<dbReference type="SUPFAM" id="SSF50630">
    <property type="entry name" value="Acid proteases"/>
    <property type="match status" value="1"/>
</dbReference>
<dbReference type="Gene3D" id="3.10.10.10">
    <property type="entry name" value="HIV Type 1 Reverse Transcriptase, subunit A, domain 1"/>
    <property type="match status" value="1"/>
</dbReference>
<dbReference type="CDD" id="cd01647">
    <property type="entry name" value="RT_LTR"/>
    <property type="match status" value="1"/>
</dbReference>
<reference evidence="2" key="1">
    <citation type="journal article" date="2021" name="Proc. Natl. Acad. Sci. U.S.A.">
        <title>Three genomes in the algal genus Volvox reveal the fate of a haploid sex-determining region after a transition to homothallism.</title>
        <authorList>
            <person name="Yamamoto K."/>
            <person name="Hamaji T."/>
            <person name="Kawai-Toyooka H."/>
            <person name="Matsuzaki R."/>
            <person name="Takahashi F."/>
            <person name="Nishimura Y."/>
            <person name="Kawachi M."/>
            <person name="Noguchi H."/>
            <person name="Minakuchi Y."/>
            <person name="Umen J.G."/>
            <person name="Toyoda A."/>
            <person name="Nozaki H."/>
        </authorList>
    </citation>
    <scope>NUCLEOTIDE SEQUENCE</scope>
    <source>
        <strain evidence="2">NIES-3780</strain>
    </source>
</reference>
<dbReference type="InterPro" id="IPR043128">
    <property type="entry name" value="Rev_trsase/Diguanyl_cyclase"/>
</dbReference>
<proteinExistence type="predicted"/>
<organism evidence="2 3">
    <name type="scientific">Volvox africanus</name>
    <dbReference type="NCBI Taxonomy" id="51714"/>
    <lineage>
        <taxon>Eukaryota</taxon>
        <taxon>Viridiplantae</taxon>
        <taxon>Chlorophyta</taxon>
        <taxon>core chlorophytes</taxon>
        <taxon>Chlorophyceae</taxon>
        <taxon>CS clade</taxon>
        <taxon>Chlamydomonadales</taxon>
        <taxon>Volvocaceae</taxon>
        <taxon>Volvox</taxon>
    </lineage>
</organism>
<feature type="domain" description="Reverse transcriptase" evidence="1">
    <location>
        <begin position="316"/>
        <end position="495"/>
    </location>
</feature>
<dbReference type="Pfam" id="PF13975">
    <property type="entry name" value="gag-asp_proteas"/>
    <property type="match status" value="1"/>
</dbReference>
<sequence length="516" mass="56532">MRKVCSYPAGTKLFNGLSLDGSLKALPGIPYAAEVWYDPPTTAAVTDFPPCASALVLPVAASLAGDSLPLFTAHVAGVPINTLIDTGASHDFVSEAMIKRLGLSVRPTSWSHVSLADGGKQVILGQVELRLVVGPLRLSVSPYVLPALTSAASYILGASTLEQYAACIDFSARCLLLRKGTLSYKVPLLSPEGSGREGTPPCVNFAAAAISRREEPEPIGRKAATRLLRRGAHALLVRPKLALNSAAAQASANDPEVEALLKEFQDVFQDVPGLPPMRPVDHTIPLMPGATPISRPMYRLSPLELDEVKRQVTDLLAKGMIRPSTSPFSAPILFVAKKDGSLRMCIDYRGLNAVTVKNRYPLPRVDDLLDKLRGSAYFSSIDLQQGYNQIRISESDIPKSAFRTPFGHYEYTVLSFGLVNAPATFQAAMNRIFGPYIDRFVVCYLDDILVYSRTREEHLQHLRLVLDVLRREQLYAKLPKCHWLQPQVEYLGHIVSVDGVRMDPRKTAAVRDWPIP</sequence>